<protein>
    <recommendedName>
        <fullName evidence="4">Myosin tail domain-containing protein</fullName>
    </recommendedName>
</protein>
<feature type="domain" description="Myosin tail" evidence="4">
    <location>
        <begin position="409"/>
        <end position="624"/>
    </location>
</feature>
<evidence type="ECO:0000256" key="1">
    <source>
        <dbReference type="ARBA" id="ARBA00023054"/>
    </source>
</evidence>
<dbReference type="InterPro" id="IPR002928">
    <property type="entry name" value="Myosin_tail"/>
</dbReference>
<evidence type="ECO:0000256" key="2">
    <source>
        <dbReference type="SAM" id="Coils"/>
    </source>
</evidence>
<feature type="region of interest" description="Disordered" evidence="3">
    <location>
        <begin position="275"/>
        <end position="357"/>
    </location>
</feature>
<dbReference type="InterPro" id="IPR005312">
    <property type="entry name" value="DUF1759"/>
</dbReference>
<dbReference type="Proteomes" id="UP000069940">
    <property type="component" value="Unassembled WGS sequence"/>
</dbReference>
<feature type="compositionally biased region" description="Low complexity" evidence="3">
    <location>
        <begin position="313"/>
        <end position="357"/>
    </location>
</feature>
<evidence type="ECO:0000259" key="4">
    <source>
        <dbReference type="Pfam" id="PF01576"/>
    </source>
</evidence>
<keyword evidence="1 2" id="KW-0175">Coiled coil</keyword>
<dbReference type="Pfam" id="PF01576">
    <property type="entry name" value="Myosin_tail_1"/>
    <property type="match status" value="1"/>
</dbReference>
<proteinExistence type="predicted"/>
<sequence length="859" mass="100455">MSVKHTPMKADNSKMDVKDVKTLVFRRGQAKAQITKIRKALDEAAGAGAVAQSMAMLSVYSRKLDHFYYEYRQYHDEIIAVTPEEYWEEQMVAYEAFETQHTEACMLLETMMEVFSDPSANQRRANTQHNPDVPHIVVQQQPLKAPIPTFDGKPENWPRFKVMFLDVMARSADSDAIKLYHLDRALVGAAAGIIDTRTLSQNNYTHAWAILEERFEDKRVIVDIHVNGLLGLKRMQRESSKELRELLDEYHFLQEELSIFIGPSNMMQNNGFFRESRDRLERESEEEREYEEEESGGIHRRLQPGRVDKPRGNNNKNNYNHNNNNYNPNNNNYNHNNSNYNQNNNNYNQNNNNYNHNNYNNNGYNQHNNNRALKALEAKLSNEKILNEALSQEVTLLKMREEELALSVAENETAINSELESKESEVRKLKVQLESNKKNYVKKLAELNFTIQEMKKRSVEDSDIAKELEEAKKKMNKDIKVLQRQIFELQATNDRLDKSKKNIQSELEDATIELETKRTKVLDLEKKQKNFDKVLAEEKAVSEQHAQERDAAEREAREKETKVLSLTRELDEAYEKIEDLETKRKALQNELEFEQKTLELEKENHNMKTVIISLEQEKSDISSKFVGFERKILDLEMENLRMKTVIINLKQKKNEQSSKFMDFERNIVDLEKENHRMKTVIIKLEQQKSDLTKKLAESTDKYEKLLNEKDTLSTKVQELEENSKCFSSYEKVTSFKSPTDNFCVIKEETHNKLTSPLKQLKKAHAEKAVSEYRNTKTRLKLQQLQETTYDNENFFQEPQSQIKQQESAHAKEEATIASLAKRKDFEPLDNLLNEIDSLLDSVFSENYECLTELLWDDHG</sequence>
<feature type="compositionally biased region" description="Acidic residues" evidence="3">
    <location>
        <begin position="283"/>
        <end position="295"/>
    </location>
</feature>
<dbReference type="GeneID" id="109401263"/>
<evidence type="ECO:0000256" key="3">
    <source>
        <dbReference type="SAM" id="MobiDB-lite"/>
    </source>
</evidence>
<dbReference type="RefSeq" id="XP_062712839.1">
    <property type="nucleotide sequence ID" value="XM_062856855.1"/>
</dbReference>
<organism evidence="5 6">
    <name type="scientific">Aedes albopictus</name>
    <name type="common">Asian tiger mosquito</name>
    <name type="synonym">Stegomyia albopicta</name>
    <dbReference type="NCBI Taxonomy" id="7160"/>
    <lineage>
        <taxon>Eukaryota</taxon>
        <taxon>Metazoa</taxon>
        <taxon>Ecdysozoa</taxon>
        <taxon>Arthropoda</taxon>
        <taxon>Hexapoda</taxon>
        <taxon>Insecta</taxon>
        <taxon>Pterygota</taxon>
        <taxon>Neoptera</taxon>
        <taxon>Endopterygota</taxon>
        <taxon>Diptera</taxon>
        <taxon>Nematocera</taxon>
        <taxon>Culicoidea</taxon>
        <taxon>Culicidae</taxon>
        <taxon>Culicinae</taxon>
        <taxon>Aedini</taxon>
        <taxon>Aedes</taxon>
        <taxon>Stegomyia</taxon>
    </lineage>
</organism>
<reference evidence="5" key="2">
    <citation type="submission" date="2025-05" db="UniProtKB">
        <authorList>
            <consortium name="EnsemblMetazoa"/>
        </authorList>
    </citation>
    <scope>IDENTIFICATION</scope>
    <source>
        <strain evidence="5">Foshan</strain>
    </source>
</reference>
<reference evidence="6" key="1">
    <citation type="journal article" date="2015" name="Proc. Natl. Acad. Sci. U.S.A.">
        <title>Genome sequence of the Asian Tiger mosquito, Aedes albopictus, reveals insights into its biology, genetics, and evolution.</title>
        <authorList>
            <person name="Chen X.G."/>
            <person name="Jiang X."/>
            <person name="Gu J."/>
            <person name="Xu M."/>
            <person name="Wu Y."/>
            <person name="Deng Y."/>
            <person name="Zhang C."/>
            <person name="Bonizzoni M."/>
            <person name="Dermauw W."/>
            <person name="Vontas J."/>
            <person name="Armbruster P."/>
            <person name="Huang X."/>
            <person name="Yang Y."/>
            <person name="Zhang H."/>
            <person name="He W."/>
            <person name="Peng H."/>
            <person name="Liu Y."/>
            <person name="Wu K."/>
            <person name="Chen J."/>
            <person name="Lirakis M."/>
            <person name="Topalis P."/>
            <person name="Van Leeuwen T."/>
            <person name="Hall A.B."/>
            <person name="Jiang X."/>
            <person name="Thorpe C."/>
            <person name="Mueller R.L."/>
            <person name="Sun C."/>
            <person name="Waterhouse R.M."/>
            <person name="Yan G."/>
            <person name="Tu Z.J."/>
            <person name="Fang X."/>
            <person name="James A.A."/>
        </authorList>
    </citation>
    <scope>NUCLEOTIDE SEQUENCE [LARGE SCALE GENOMIC DNA]</scope>
    <source>
        <strain evidence="6">Foshan</strain>
    </source>
</reference>
<feature type="region of interest" description="Disordered" evidence="3">
    <location>
        <begin position="539"/>
        <end position="560"/>
    </location>
</feature>
<evidence type="ECO:0000313" key="5">
    <source>
        <dbReference type="EnsemblMetazoa" id="AALFPA23_007185.P9517"/>
    </source>
</evidence>
<feature type="coiled-coil region" evidence="2">
    <location>
        <begin position="762"/>
        <end position="822"/>
    </location>
</feature>
<dbReference type="Pfam" id="PF03564">
    <property type="entry name" value="DUF1759"/>
    <property type="match status" value="1"/>
</dbReference>
<feature type="coiled-coil region" evidence="2">
    <location>
        <begin position="653"/>
        <end position="722"/>
    </location>
</feature>
<dbReference type="EnsemblMetazoa" id="AALFPA23_007185.R9517">
    <property type="protein sequence ID" value="AALFPA23_007185.P9517"/>
    <property type="gene ID" value="AALFPA23_007185"/>
</dbReference>
<name>A0ABM1Y9Z4_AEDAL</name>
<keyword evidence="6" id="KW-1185">Reference proteome</keyword>
<evidence type="ECO:0000313" key="6">
    <source>
        <dbReference type="Proteomes" id="UP000069940"/>
    </source>
</evidence>
<accession>A0ABM1Y9Z4</accession>